<dbReference type="RefSeq" id="WP_035807926.1">
    <property type="nucleotide sequence ID" value="NZ_CCSE01000001.1"/>
</dbReference>
<dbReference type="PANTHER" id="PTHR20854">
    <property type="entry name" value="INOSITOL MONOPHOSPHATASE"/>
    <property type="match status" value="1"/>
</dbReference>
<feature type="binding site" evidence="5">
    <location>
        <position position="83"/>
    </location>
    <ligand>
        <name>Mg(2+)</name>
        <dbReference type="ChEBI" id="CHEBI:18420"/>
        <label>1</label>
        <note>catalytic</note>
    </ligand>
</feature>
<keyword evidence="7" id="KW-1185">Reference proteome</keyword>
<dbReference type="FunFam" id="3.30.540.10:FF:000003">
    <property type="entry name" value="Inositol-1-monophosphatase"/>
    <property type="match status" value="1"/>
</dbReference>
<dbReference type="GO" id="GO:0007165">
    <property type="term" value="P:signal transduction"/>
    <property type="evidence" value="ECO:0007669"/>
    <property type="project" value="TreeGrafter"/>
</dbReference>
<gene>
    <name evidence="6" type="primary">suhB</name>
    <name evidence="6" type="ORF">BN1048_00421</name>
</gene>
<name>A0A078LZG2_9STAP</name>
<dbReference type="PANTHER" id="PTHR20854:SF4">
    <property type="entry name" value="INOSITOL-1-MONOPHOSPHATASE-RELATED"/>
    <property type="match status" value="1"/>
</dbReference>
<dbReference type="InterPro" id="IPR000760">
    <property type="entry name" value="Inositol_monophosphatase-like"/>
</dbReference>
<evidence type="ECO:0000256" key="1">
    <source>
        <dbReference type="ARBA" id="ARBA00001946"/>
    </source>
</evidence>
<dbReference type="Proteomes" id="UP000044136">
    <property type="component" value="Unassembled WGS sequence"/>
</dbReference>
<dbReference type="Pfam" id="PF00459">
    <property type="entry name" value="Inositol_P"/>
    <property type="match status" value="1"/>
</dbReference>
<keyword evidence="2 5" id="KW-0479">Metal-binding</keyword>
<evidence type="ECO:0000256" key="4">
    <source>
        <dbReference type="ARBA" id="ARBA00022842"/>
    </source>
</evidence>
<reference evidence="6 7" key="1">
    <citation type="submission" date="2014-07" db="EMBL/GenBank/DDBJ databases">
        <authorList>
            <person name="Urmite Genomes Urmite Genomes"/>
        </authorList>
    </citation>
    <scope>NUCLEOTIDE SEQUENCE [LARGE SCALE GENOMIC DNA]</scope>
    <source>
        <strain evidence="6 7">13MG44_air</strain>
    </source>
</reference>
<accession>A0A078LZG2</accession>
<dbReference type="InterPro" id="IPR020583">
    <property type="entry name" value="Inositol_monoP_metal-BS"/>
</dbReference>
<proteinExistence type="predicted"/>
<dbReference type="STRING" id="1461582.BN1048_00421"/>
<dbReference type="SUPFAM" id="SSF56655">
    <property type="entry name" value="Carbohydrate phosphatase"/>
    <property type="match status" value="1"/>
</dbReference>
<evidence type="ECO:0000256" key="2">
    <source>
        <dbReference type="ARBA" id="ARBA00022723"/>
    </source>
</evidence>
<dbReference type="GO" id="GO:0046872">
    <property type="term" value="F:metal ion binding"/>
    <property type="evidence" value="ECO:0007669"/>
    <property type="project" value="UniProtKB-KW"/>
</dbReference>
<dbReference type="HOGENOM" id="CLU_044118_6_2_9"/>
<dbReference type="OrthoDB" id="9772456at2"/>
<keyword evidence="4 5" id="KW-0460">Magnesium</keyword>
<dbReference type="AlphaFoldDB" id="A0A078LZG2"/>
<feature type="binding site" evidence="5">
    <location>
        <position position="65"/>
    </location>
    <ligand>
        <name>Mg(2+)</name>
        <dbReference type="ChEBI" id="CHEBI:18420"/>
        <label>1</label>
        <note>catalytic</note>
    </ligand>
</feature>
<evidence type="ECO:0000256" key="3">
    <source>
        <dbReference type="ARBA" id="ARBA00022801"/>
    </source>
</evidence>
<feature type="binding site" evidence="5">
    <location>
        <position position="208"/>
    </location>
    <ligand>
        <name>Mg(2+)</name>
        <dbReference type="ChEBI" id="CHEBI:18420"/>
        <label>1</label>
        <note>catalytic</note>
    </ligand>
</feature>
<protein>
    <submittedName>
        <fullName evidence="6">Inositol-1-monophosphatase</fullName>
    </submittedName>
</protein>
<dbReference type="EMBL" id="CCSE01000001">
    <property type="protein sequence ID" value="CDZ99350.1"/>
    <property type="molecule type" value="Genomic_DNA"/>
</dbReference>
<keyword evidence="3" id="KW-0378">Hydrolase</keyword>
<dbReference type="GO" id="GO:0008934">
    <property type="term" value="F:inositol monophosphate 1-phosphatase activity"/>
    <property type="evidence" value="ECO:0007669"/>
    <property type="project" value="TreeGrafter"/>
</dbReference>
<dbReference type="CDD" id="cd01637">
    <property type="entry name" value="IMPase_like"/>
    <property type="match status" value="1"/>
</dbReference>
<dbReference type="Gene3D" id="3.30.540.10">
    <property type="entry name" value="Fructose-1,6-Bisphosphatase, subunit A, domain 1"/>
    <property type="match status" value="1"/>
</dbReference>
<feature type="binding site" evidence="5">
    <location>
        <position position="85"/>
    </location>
    <ligand>
        <name>Mg(2+)</name>
        <dbReference type="ChEBI" id="CHEBI:18420"/>
        <label>1</label>
        <note>catalytic</note>
    </ligand>
</feature>
<dbReference type="GO" id="GO:0006020">
    <property type="term" value="P:inositol metabolic process"/>
    <property type="evidence" value="ECO:0007669"/>
    <property type="project" value="TreeGrafter"/>
</dbReference>
<feature type="binding site" evidence="5">
    <location>
        <position position="86"/>
    </location>
    <ligand>
        <name>Mg(2+)</name>
        <dbReference type="ChEBI" id="CHEBI:18420"/>
        <label>1</label>
        <note>catalytic</note>
    </ligand>
</feature>
<dbReference type="Gene3D" id="3.40.190.80">
    <property type="match status" value="1"/>
</dbReference>
<evidence type="ECO:0000313" key="7">
    <source>
        <dbReference type="Proteomes" id="UP000044136"/>
    </source>
</evidence>
<evidence type="ECO:0000256" key="5">
    <source>
        <dbReference type="PIRSR" id="PIRSR600760-2"/>
    </source>
</evidence>
<organism evidence="6 7">
    <name type="scientific">Jeotgalicoccus saudimassiliensis</name>
    <dbReference type="NCBI Taxonomy" id="1461582"/>
    <lineage>
        <taxon>Bacteria</taxon>
        <taxon>Bacillati</taxon>
        <taxon>Bacillota</taxon>
        <taxon>Bacilli</taxon>
        <taxon>Bacillales</taxon>
        <taxon>Staphylococcaceae</taxon>
        <taxon>Jeotgalicoccus</taxon>
    </lineage>
</organism>
<evidence type="ECO:0000313" key="6">
    <source>
        <dbReference type="EMBL" id="CDZ99350.1"/>
    </source>
</evidence>
<dbReference type="eggNOG" id="COG0483">
    <property type="taxonomic scope" value="Bacteria"/>
</dbReference>
<comment type="cofactor">
    <cofactor evidence="1 5">
        <name>Mg(2+)</name>
        <dbReference type="ChEBI" id="CHEBI:18420"/>
    </cofactor>
</comment>
<dbReference type="PROSITE" id="PS00629">
    <property type="entry name" value="IMP_1"/>
    <property type="match status" value="1"/>
</dbReference>
<sequence length="270" mass="30487">MDIYNFGKELIVEAGRFIETRMTQNFQIDSKSNPNDLVTDVDKETEQFLYARILERFPEHRIIGEEGHGENISDTDGVIWIVDPIDGTLNFVHQGENFAISIGVFIDGEPYCGLIYDCMKRDLYHAKYKSGAFLNESALHQAENVPLNQSLVAVNPKRILREATRDPFFEIMAKSRSVRSYGSAALEFAMLAKGQISALMFFKLHPWDYTGGSIITGELGYKTTDIYGKDLPLLSSTSVISGNPEIHSEIIGHFTEDKSLHEFHDAFHDL</sequence>
<dbReference type="PRINTS" id="PR00377">
    <property type="entry name" value="IMPHPHTASES"/>
</dbReference>